<evidence type="ECO:0000256" key="1">
    <source>
        <dbReference type="SAM" id="MobiDB-lite"/>
    </source>
</evidence>
<reference evidence="2" key="1">
    <citation type="submission" date="2021-07" db="EMBL/GenBank/DDBJ databases">
        <authorList>
            <person name="Catto M.A."/>
            <person name="Jacobson A."/>
            <person name="Kennedy G."/>
            <person name="Labadie P."/>
            <person name="Hunt B.G."/>
            <person name="Srinivasan R."/>
        </authorList>
    </citation>
    <scope>NUCLEOTIDE SEQUENCE</scope>
    <source>
        <strain evidence="2">PL_HMW_Pooled</strain>
        <tissue evidence="2">Head</tissue>
    </source>
</reference>
<evidence type="ECO:0000313" key="3">
    <source>
        <dbReference type="Proteomes" id="UP001219518"/>
    </source>
</evidence>
<sequence>MNQADSLSENTLEQSKRKRFRKRHYEKDEAQDNVPIVPRQTLWNRGLTPCWNKRQKSCNESTGDIAQTANAHFEIEHLDATTSTQSCTGNDTDSDGDTNMDTGNRIEPSFQINSGLRDRVPINSRHGPNDVSEILDATADSSYEDSGDGNRTSENDSEADQDSEEYDNNFADGDGTLEATNGDNTYEDGAFFNNNQEWDDAQPS</sequence>
<keyword evidence="3" id="KW-1185">Reference proteome</keyword>
<feature type="region of interest" description="Disordered" evidence="1">
    <location>
        <begin position="80"/>
        <end position="204"/>
    </location>
</feature>
<feature type="region of interest" description="Disordered" evidence="1">
    <location>
        <begin position="1"/>
        <end position="33"/>
    </location>
</feature>
<proteinExistence type="predicted"/>
<feature type="non-terminal residue" evidence="2">
    <location>
        <position position="1"/>
    </location>
</feature>
<dbReference type="AlphaFoldDB" id="A0AAE1HA46"/>
<accession>A0AAE1HA46</accession>
<protein>
    <submittedName>
        <fullName evidence="2">AT-rich interactive domain-containing protein 2</fullName>
    </submittedName>
</protein>
<dbReference type="Proteomes" id="UP001219518">
    <property type="component" value="Unassembled WGS sequence"/>
</dbReference>
<name>A0AAE1HA46_9NEOP</name>
<dbReference type="EMBL" id="JAHWGI010000717">
    <property type="protein sequence ID" value="KAK3917319.1"/>
    <property type="molecule type" value="Genomic_DNA"/>
</dbReference>
<comment type="caution">
    <text evidence="2">The sequence shown here is derived from an EMBL/GenBank/DDBJ whole genome shotgun (WGS) entry which is preliminary data.</text>
</comment>
<organism evidence="2 3">
    <name type="scientific">Frankliniella fusca</name>
    <dbReference type="NCBI Taxonomy" id="407009"/>
    <lineage>
        <taxon>Eukaryota</taxon>
        <taxon>Metazoa</taxon>
        <taxon>Ecdysozoa</taxon>
        <taxon>Arthropoda</taxon>
        <taxon>Hexapoda</taxon>
        <taxon>Insecta</taxon>
        <taxon>Pterygota</taxon>
        <taxon>Neoptera</taxon>
        <taxon>Paraneoptera</taxon>
        <taxon>Thysanoptera</taxon>
        <taxon>Terebrantia</taxon>
        <taxon>Thripoidea</taxon>
        <taxon>Thripidae</taxon>
        <taxon>Frankliniella</taxon>
    </lineage>
</organism>
<feature type="compositionally biased region" description="Acidic residues" evidence="1">
    <location>
        <begin position="155"/>
        <end position="167"/>
    </location>
</feature>
<reference evidence="2" key="2">
    <citation type="journal article" date="2023" name="BMC Genomics">
        <title>Pest status, molecular evolution, and epigenetic factors derived from the genome assembly of Frankliniella fusca, a thysanopteran phytovirus vector.</title>
        <authorList>
            <person name="Catto M.A."/>
            <person name="Labadie P.E."/>
            <person name="Jacobson A.L."/>
            <person name="Kennedy G.G."/>
            <person name="Srinivasan R."/>
            <person name="Hunt B.G."/>
        </authorList>
    </citation>
    <scope>NUCLEOTIDE SEQUENCE</scope>
    <source>
        <strain evidence="2">PL_HMW_Pooled</strain>
    </source>
</reference>
<gene>
    <name evidence="2" type="ORF">KUF71_006862</name>
</gene>
<evidence type="ECO:0000313" key="2">
    <source>
        <dbReference type="EMBL" id="KAK3917319.1"/>
    </source>
</evidence>
<feature type="compositionally biased region" description="Polar residues" evidence="1">
    <location>
        <begin position="1"/>
        <end position="13"/>
    </location>
</feature>